<evidence type="ECO:0000313" key="5">
    <source>
        <dbReference type="Ensembl" id="ENSSPUP00000012450.1"/>
    </source>
</evidence>
<organism evidence="5 6">
    <name type="scientific">Sphenodon punctatus</name>
    <name type="common">Tuatara</name>
    <name type="synonym">Hatteria punctata</name>
    <dbReference type="NCBI Taxonomy" id="8508"/>
    <lineage>
        <taxon>Eukaryota</taxon>
        <taxon>Metazoa</taxon>
        <taxon>Chordata</taxon>
        <taxon>Craniata</taxon>
        <taxon>Vertebrata</taxon>
        <taxon>Euteleostomi</taxon>
        <taxon>Lepidosauria</taxon>
        <taxon>Sphenodontia</taxon>
        <taxon>Sphenodontidae</taxon>
        <taxon>Sphenodon</taxon>
    </lineage>
</organism>
<keyword evidence="2 4" id="KW-0732">Signal</keyword>
<keyword evidence="3" id="KW-0677">Repeat</keyword>
<dbReference type="SMART" id="SM00369">
    <property type="entry name" value="LRR_TYP"/>
    <property type="match status" value="8"/>
</dbReference>
<keyword evidence="6" id="KW-1185">Reference proteome</keyword>
<accession>A0A8D0GZW9</accession>
<dbReference type="GO" id="GO:0000122">
    <property type="term" value="P:negative regulation of transcription by RNA polymerase II"/>
    <property type="evidence" value="ECO:0007669"/>
    <property type="project" value="Ensembl"/>
</dbReference>
<feature type="signal peptide" evidence="4">
    <location>
        <begin position="1"/>
        <end position="18"/>
    </location>
</feature>
<evidence type="ECO:0000256" key="2">
    <source>
        <dbReference type="ARBA" id="ARBA00022729"/>
    </source>
</evidence>
<dbReference type="GeneTree" id="ENSGT00940000162914"/>
<dbReference type="Pfam" id="PF13855">
    <property type="entry name" value="LRR_8"/>
    <property type="match status" value="1"/>
</dbReference>
<reference evidence="5" key="2">
    <citation type="submission" date="2025-09" db="UniProtKB">
        <authorList>
            <consortium name="Ensembl"/>
        </authorList>
    </citation>
    <scope>IDENTIFICATION</scope>
</reference>
<dbReference type="Proteomes" id="UP000694392">
    <property type="component" value="Unplaced"/>
</dbReference>
<dbReference type="InterPro" id="IPR003591">
    <property type="entry name" value="Leu-rich_rpt_typical-subtyp"/>
</dbReference>
<evidence type="ECO:0000313" key="6">
    <source>
        <dbReference type="Proteomes" id="UP000694392"/>
    </source>
</evidence>
<dbReference type="PROSITE" id="PS51450">
    <property type="entry name" value="LRR"/>
    <property type="match status" value="2"/>
</dbReference>
<dbReference type="InterPro" id="IPR050541">
    <property type="entry name" value="LRR_TM_domain-containing"/>
</dbReference>
<dbReference type="PANTHER" id="PTHR24369">
    <property type="entry name" value="ANTIGEN BSP, PUTATIVE-RELATED"/>
    <property type="match status" value="1"/>
</dbReference>
<dbReference type="SUPFAM" id="SSF52058">
    <property type="entry name" value="L domain-like"/>
    <property type="match status" value="1"/>
</dbReference>
<evidence type="ECO:0000256" key="3">
    <source>
        <dbReference type="ARBA" id="ARBA00022737"/>
    </source>
</evidence>
<dbReference type="GO" id="GO:0030512">
    <property type="term" value="P:negative regulation of transforming growth factor beta receptor signaling pathway"/>
    <property type="evidence" value="ECO:0007669"/>
    <property type="project" value="Ensembl"/>
</dbReference>
<keyword evidence="1" id="KW-0433">Leucine-rich repeat</keyword>
<dbReference type="InterPro" id="IPR032675">
    <property type="entry name" value="LRR_dom_sf"/>
</dbReference>
<dbReference type="GO" id="GO:0030198">
    <property type="term" value="P:extracellular matrix organization"/>
    <property type="evidence" value="ECO:0007669"/>
    <property type="project" value="Ensembl"/>
</dbReference>
<dbReference type="GO" id="GO:0005615">
    <property type="term" value="C:extracellular space"/>
    <property type="evidence" value="ECO:0007669"/>
    <property type="project" value="Ensembl"/>
</dbReference>
<evidence type="ECO:0000256" key="1">
    <source>
        <dbReference type="ARBA" id="ARBA00022614"/>
    </source>
</evidence>
<feature type="chain" id="PRO_5034422995" evidence="4">
    <location>
        <begin position="19"/>
        <end position="419"/>
    </location>
</feature>
<dbReference type="OMA" id="TCPRRCS"/>
<dbReference type="PANTHER" id="PTHR24369:SF210">
    <property type="entry name" value="CHAOPTIN-RELATED"/>
    <property type="match status" value="1"/>
</dbReference>
<sequence>MHLCDALLILFLFPLYNGLNPTCPRKCNCDSTRAVECYRIIEIPRELPSTIRRIYISHSKIKQLQISDFSRMSGLEELILACSGTESVEINTFKSLDKLKTLELWKNKIKHIPTSLPPSLEVLKLGDNSLSILLDSDFDGLKNLRVLDVQNNMILALSFSILYSLCNLQSLTLDGNNMESVSGSLKLFKLKYMSMENNKLHSFSANLFAPLQNLQLLNLNGNFLTKVPLDLPKSLLSLKLERNQLKMIRFQDLLLWFYNETCAQLVLFLLRLPDTLTRLDLKGNNIQEVGEQELKNLKQLQVLNLRNNNISALNCSVLEFLPRLRYLYLDGNPWNCTCDLLGTRRVLMAKGTEVKGGLCSVPAESQGESWMSSKKFLQLCEDHLQSAEKGKEIGKKMNTDDFSSLRANVDDYYYDYEID</sequence>
<protein>
    <submittedName>
        <fullName evidence="5">Uncharacterized protein</fullName>
    </submittedName>
</protein>
<dbReference type="GO" id="GO:0005614">
    <property type="term" value="C:interstitial matrix"/>
    <property type="evidence" value="ECO:0007669"/>
    <property type="project" value="Ensembl"/>
</dbReference>
<dbReference type="AlphaFoldDB" id="A0A8D0GZW9"/>
<dbReference type="GO" id="GO:0005886">
    <property type="term" value="C:plasma membrane"/>
    <property type="evidence" value="ECO:0007669"/>
    <property type="project" value="TreeGrafter"/>
</dbReference>
<dbReference type="Gene3D" id="3.80.10.10">
    <property type="entry name" value="Ribonuclease Inhibitor"/>
    <property type="match status" value="3"/>
</dbReference>
<name>A0A8D0GZW9_SPHPU</name>
<dbReference type="Ensembl" id="ENSSPUT00000013271.1">
    <property type="protein sequence ID" value="ENSSPUP00000012450.1"/>
    <property type="gene ID" value="ENSSPUG00000009559.1"/>
</dbReference>
<reference evidence="5" key="1">
    <citation type="submission" date="2025-08" db="UniProtKB">
        <authorList>
            <consortium name="Ensembl"/>
        </authorList>
    </citation>
    <scope>IDENTIFICATION</scope>
</reference>
<evidence type="ECO:0000256" key="4">
    <source>
        <dbReference type="SAM" id="SignalP"/>
    </source>
</evidence>
<proteinExistence type="predicted"/>
<dbReference type="InterPro" id="IPR001611">
    <property type="entry name" value="Leu-rich_rpt"/>
</dbReference>